<evidence type="ECO:0000256" key="8">
    <source>
        <dbReference type="PIRSR" id="PIRSR001093-1"/>
    </source>
</evidence>
<dbReference type="AlphaFoldDB" id="A0AA39R893"/>
<dbReference type="PANTHER" id="PTHR22600">
    <property type="entry name" value="BETA-HEXOSAMINIDASE"/>
    <property type="match status" value="1"/>
</dbReference>
<sequence>MSILRCYFTLLCLLRILHTALGIWPLPVEMELGSNALWLLPDFGVEYKFEQPNGILQNLQYYLLPSWSEYSPPIDPAAKGTLAAAFERLRNDLMPFAGSRTCTFMPWKFYPKDAMPEPHIANSIAKITILFRLPTSPQSQQQEFYAIEISSGGEVLISIFSPLGGLHALSTFRQLFYKDSEFGGPYTPYAPLSIKDWPVFEHRGLNLDISRNIITPAEVQRTLEGLSLNKFNRLHLHATDAQSWPLEIPALPELAEKGSYHKSQIWSVADLRSVQEFGAQRGVQVYLEIDMPGHTASIHAAYPSLIKSYNRQPWPHYSAQPCAGQLKLNNTAVTNFVSTLLNDLLPRTSYYTSLFHLGGDEVDANAYDMSVSELRPHLQSFVNHAISEVRSHFLTPVVWEEHLLDYNLTLPNDTIIQVWRAGKPNGPSALAQVVARGHKALFGANTHWYLDCGHGDWRDPDPKNPDSPVKPPYQDYCPPLKNWKQIYSYDPLADISEEQRHLVLGGEVHMWGEQTDGMNLDSNLWPRVAAAGEILWRGKGEVSENVTRRLAEMREWLVGKGIAAGPVTVTWCLMNPGNCRQ</sequence>
<dbReference type="InterPro" id="IPR015883">
    <property type="entry name" value="Glyco_hydro_20_cat"/>
</dbReference>
<dbReference type="EC" id="3.2.1.52" evidence="7"/>
<dbReference type="PANTHER" id="PTHR22600:SF58">
    <property type="entry name" value="BETA-HEXOSAMINIDASE"/>
    <property type="match status" value="1"/>
</dbReference>
<feature type="domain" description="Glycoside hydrolase family 20 catalytic" evidence="10">
    <location>
        <begin position="200"/>
        <end position="538"/>
    </location>
</feature>
<evidence type="ECO:0000256" key="4">
    <source>
        <dbReference type="ARBA" id="ARBA00022801"/>
    </source>
</evidence>
<dbReference type="SUPFAM" id="SSF51445">
    <property type="entry name" value="(Trans)glycosidases"/>
    <property type="match status" value="1"/>
</dbReference>
<feature type="active site" description="Proton donor" evidence="8">
    <location>
        <position position="361"/>
    </location>
</feature>
<feature type="signal peptide" evidence="9">
    <location>
        <begin position="1"/>
        <end position="22"/>
    </location>
</feature>
<keyword evidence="3 9" id="KW-0732">Signal</keyword>
<keyword evidence="13" id="KW-1185">Reference proteome</keyword>
<organism evidence="12 13">
    <name type="scientific">Cladonia borealis</name>
    <dbReference type="NCBI Taxonomy" id="184061"/>
    <lineage>
        <taxon>Eukaryota</taxon>
        <taxon>Fungi</taxon>
        <taxon>Dikarya</taxon>
        <taxon>Ascomycota</taxon>
        <taxon>Pezizomycotina</taxon>
        <taxon>Lecanoromycetes</taxon>
        <taxon>OSLEUM clade</taxon>
        <taxon>Lecanoromycetidae</taxon>
        <taxon>Lecanorales</taxon>
        <taxon>Lecanorineae</taxon>
        <taxon>Cladoniaceae</taxon>
        <taxon>Cladonia</taxon>
    </lineage>
</organism>
<dbReference type="Pfam" id="PF00728">
    <property type="entry name" value="Glyco_hydro_20"/>
    <property type="match status" value="1"/>
</dbReference>
<name>A0AA39R893_9LECA</name>
<accession>A0AA39R893</accession>
<evidence type="ECO:0000256" key="6">
    <source>
        <dbReference type="ARBA" id="ARBA00023295"/>
    </source>
</evidence>
<dbReference type="Pfam" id="PF14845">
    <property type="entry name" value="Glycohydro_20b2"/>
    <property type="match status" value="1"/>
</dbReference>
<feature type="chain" id="PRO_5041349202" description="Beta-hexosaminidase" evidence="9">
    <location>
        <begin position="23"/>
        <end position="581"/>
    </location>
</feature>
<dbReference type="InterPro" id="IPR025705">
    <property type="entry name" value="Beta_hexosaminidase_sua/sub"/>
</dbReference>
<dbReference type="Proteomes" id="UP001166286">
    <property type="component" value="Unassembled WGS sequence"/>
</dbReference>
<keyword evidence="4 7" id="KW-0378">Hydrolase</keyword>
<evidence type="ECO:0000256" key="7">
    <source>
        <dbReference type="PIRNR" id="PIRNR001093"/>
    </source>
</evidence>
<dbReference type="InterPro" id="IPR017853">
    <property type="entry name" value="GH"/>
</dbReference>
<comment type="caution">
    <text evidence="12">The sequence shown here is derived from an EMBL/GenBank/DDBJ whole genome shotgun (WGS) entry which is preliminary data.</text>
</comment>
<evidence type="ECO:0000256" key="9">
    <source>
        <dbReference type="SAM" id="SignalP"/>
    </source>
</evidence>
<reference evidence="12" key="1">
    <citation type="submission" date="2023-03" db="EMBL/GenBank/DDBJ databases">
        <title>Complete genome of Cladonia borealis.</title>
        <authorList>
            <person name="Park H."/>
        </authorList>
    </citation>
    <scope>NUCLEOTIDE SEQUENCE</scope>
    <source>
        <strain evidence="12">ANT050790</strain>
    </source>
</reference>
<dbReference type="PIRSF" id="PIRSF001093">
    <property type="entry name" value="B-hxosamndse_ab_euk"/>
    <property type="match status" value="1"/>
</dbReference>
<dbReference type="InterPro" id="IPR029018">
    <property type="entry name" value="Hex-like_dom2"/>
</dbReference>
<evidence type="ECO:0000256" key="2">
    <source>
        <dbReference type="ARBA" id="ARBA00006285"/>
    </source>
</evidence>
<evidence type="ECO:0000313" key="13">
    <source>
        <dbReference type="Proteomes" id="UP001166286"/>
    </source>
</evidence>
<dbReference type="EMBL" id="JAFEKC020000004">
    <property type="protein sequence ID" value="KAK0515286.1"/>
    <property type="molecule type" value="Genomic_DNA"/>
</dbReference>
<dbReference type="Gene3D" id="3.20.20.80">
    <property type="entry name" value="Glycosidases"/>
    <property type="match status" value="1"/>
</dbReference>
<dbReference type="GO" id="GO:0030203">
    <property type="term" value="P:glycosaminoglycan metabolic process"/>
    <property type="evidence" value="ECO:0007669"/>
    <property type="project" value="TreeGrafter"/>
</dbReference>
<evidence type="ECO:0000259" key="11">
    <source>
        <dbReference type="Pfam" id="PF14845"/>
    </source>
</evidence>
<dbReference type="SUPFAM" id="SSF55545">
    <property type="entry name" value="beta-N-acetylhexosaminidase-like domain"/>
    <property type="match status" value="1"/>
</dbReference>
<dbReference type="PRINTS" id="PR00738">
    <property type="entry name" value="GLHYDRLASE20"/>
</dbReference>
<keyword evidence="5" id="KW-0325">Glycoprotein</keyword>
<dbReference type="GO" id="GO:0016231">
    <property type="term" value="F:beta-N-acetylglucosaminidase activity"/>
    <property type="evidence" value="ECO:0007669"/>
    <property type="project" value="TreeGrafter"/>
</dbReference>
<evidence type="ECO:0000259" key="10">
    <source>
        <dbReference type="Pfam" id="PF00728"/>
    </source>
</evidence>
<evidence type="ECO:0000256" key="1">
    <source>
        <dbReference type="ARBA" id="ARBA00001231"/>
    </source>
</evidence>
<gene>
    <name evidence="12" type="ORF">JMJ35_002665</name>
</gene>
<evidence type="ECO:0000313" key="12">
    <source>
        <dbReference type="EMBL" id="KAK0515286.1"/>
    </source>
</evidence>
<dbReference type="FunFam" id="3.20.20.80:FF:000063">
    <property type="entry name" value="Beta-hexosaminidase"/>
    <property type="match status" value="1"/>
</dbReference>
<dbReference type="InterPro" id="IPR029019">
    <property type="entry name" value="HEX_eukaryotic_N"/>
</dbReference>
<dbReference type="Gene3D" id="3.30.379.10">
    <property type="entry name" value="Chitobiase/beta-hexosaminidase domain 2-like"/>
    <property type="match status" value="1"/>
</dbReference>
<feature type="domain" description="Beta-hexosaminidase eukaryotic type N-terminal" evidence="11">
    <location>
        <begin position="23"/>
        <end position="175"/>
    </location>
</feature>
<keyword evidence="6 7" id="KW-0326">Glycosidase</keyword>
<proteinExistence type="inferred from homology"/>
<comment type="similarity">
    <text evidence="2 7">Belongs to the glycosyl hydrolase 20 family.</text>
</comment>
<comment type="catalytic activity">
    <reaction evidence="1 7">
        <text>Hydrolysis of terminal non-reducing N-acetyl-D-hexosamine residues in N-acetyl-beta-D-hexosaminides.</text>
        <dbReference type="EC" id="3.2.1.52"/>
    </reaction>
</comment>
<evidence type="ECO:0000256" key="3">
    <source>
        <dbReference type="ARBA" id="ARBA00022729"/>
    </source>
</evidence>
<dbReference type="GO" id="GO:0005975">
    <property type="term" value="P:carbohydrate metabolic process"/>
    <property type="evidence" value="ECO:0007669"/>
    <property type="project" value="InterPro"/>
</dbReference>
<dbReference type="GO" id="GO:0016020">
    <property type="term" value="C:membrane"/>
    <property type="evidence" value="ECO:0007669"/>
    <property type="project" value="TreeGrafter"/>
</dbReference>
<protein>
    <recommendedName>
        <fullName evidence="7">Beta-hexosaminidase</fullName>
        <ecNumber evidence="7">3.2.1.52</ecNumber>
    </recommendedName>
</protein>
<evidence type="ECO:0000256" key="5">
    <source>
        <dbReference type="ARBA" id="ARBA00023180"/>
    </source>
</evidence>